<dbReference type="SUPFAM" id="SSF53850">
    <property type="entry name" value="Periplasmic binding protein-like II"/>
    <property type="match status" value="1"/>
</dbReference>
<dbReference type="InterPro" id="IPR036388">
    <property type="entry name" value="WH-like_DNA-bd_sf"/>
</dbReference>
<feature type="domain" description="HTH lysR-type" evidence="5">
    <location>
        <begin position="1"/>
        <end position="60"/>
    </location>
</feature>
<dbReference type="CDD" id="cd08414">
    <property type="entry name" value="PBP2_LTTR_aromatics_like"/>
    <property type="match status" value="1"/>
</dbReference>
<dbReference type="PROSITE" id="PS50931">
    <property type="entry name" value="HTH_LYSR"/>
    <property type="match status" value="1"/>
</dbReference>
<evidence type="ECO:0000256" key="3">
    <source>
        <dbReference type="ARBA" id="ARBA00023125"/>
    </source>
</evidence>
<evidence type="ECO:0000259" key="5">
    <source>
        <dbReference type="PROSITE" id="PS50931"/>
    </source>
</evidence>
<dbReference type="InterPro" id="IPR000847">
    <property type="entry name" value="LysR_HTH_N"/>
</dbReference>
<accession>A0A543N985</accession>
<dbReference type="Proteomes" id="UP000317422">
    <property type="component" value="Unassembled WGS sequence"/>
</dbReference>
<organism evidence="6 7">
    <name type="scientific">Haloactinospora alba</name>
    <dbReference type="NCBI Taxonomy" id="405555"/>
    <lineage>
        <taxon>Bacteria</taxon>
        <taxon>Bacillati</taxon>
        <taxon>Actinomycetota</taxon>
        <taxon>Actinomycetes</taxon>
        <taxon>Streptosporangiales</taxon>
        <taxon>Nocardiopsidaceae</taxon>
        <taxon>Haloactinospora</taxon>
    </lineage>
</organism>
<evidence type="ECO:0000313" key="6">
    <source>
        <dbReference type="EMBL" id="TQN28393.1"/>
    </source>
</evidence>
<gene>
    <name evidence="6" type="ORF">FHX37_3732</name>
</gene>
<comment type="caution">
    <text evidence="6">The sequence shown here is derived from an EMBL/GenBank/DDBJ whole genome shotgun (WGS) entry which is preliminary data.</text>
</comment>
<evidence type="ECO:0000256" key="2">
    <source>
        <dbReference type="ARBA" id="ARBA00023015"/>
    </source>
</evidence>
<evidence type="ECO:0000256" key="1">
    <source>
        <dbReference type="ARBA" id="ARBA00009437"/>
    </source>
</evidence>
<keyword evidence="3 6" id="KW-0238">DNA-binding</keyword>
<dbReference type="OrthoDB" id="4140098at2"/>
<evidence type="ECO:0000256" key="4">
    <source>
        <dbReference type="ARBA" id="ARBA00023163"/>
    </source>
</evidence>
<protein>
    <submittedName>
        <fullName evidence="6">DNA-binding transcriptional LysR family regulator</fullName>
    </submittedName>
</protein>
<dbReference type="InterPro" id="IPR036390">
    <property type="entry name" value="WH_DNA-bd_sf"/>
</dbReference>
<dbReference type="PANTHER" id="PTHR30346">
    <property type="entry name" value="TRANSCRIPTIONAL DUAL REGULATOR HCAR-RELATED"/>
    <property type="match status" value="1"/>
</dbReference>
<name>A0A543N985_9ACTN</name>
<sequence>MDLTIHHLRCFLAVAQELHFGNAAALLRLSPSALSEQISSLERRLSRPLFDRSSRTVELTDHGRELLPLARRTVAAMDDVLDWGRGDTATPSIRVGLMVSSPGFRTIMATAAREMPHVRWQIRQLGFLGCSEALANGGVDCVFAVEIGRTPAPEFESLLLWEEACVLVTPEQHRLADRTSVRLDELAEETFVSTEDETASQRWLSSVTVDGTAPRLLPVARNFEEILESCSAGQGVNIAGESARETYSRPGVRFIPIVDSPPAATYLYLRRGRHPSPLERFARMAREFRDGSDS</sequence>
<keyword evidence="7" id="KW-1185">Reference proteome</keyword>
<keyword evidence="2" id="KW-0805">Transcription regulation</keyword>
<dbReference type="GO" id="GO:0003677">
    <property type="term" value="F:DNA binding"/>
    <property type="evidence" value="ECO:0007669"/>
    <property type="project" value="UniProtKB-KW"/>
</dbReference>
<evidence type="ECO:0000313" key="7">
    <source>
        <dbReference type="Proteomes" id="UP000317422"/>
    </source>
</evidence>
<keyword evidence="4" id="KW-0804">Transcription</keyword>
<dbReference type="Pfam" id="PF00126">
    <property type="entry name" value="HTH_1"/>
    <property type="match status" value="1"/>
</dbReference>
<dbReference type="GO" id="GO:0003700">
    <property type="term" value="F:DNA-binding transcription factor activity"/>
    <property type="evidence" value="ECO:0007669"/>
    <property type="project" value="InterPro"/>
</dbReference>
<dbReference type="InterPro" id="IPR005119">
    <property type="entry name" value="LysR_subst-bd"/>
</dbReference>
<dbReference type="FunFam" id="1.10.10.10:FF:000001">
    <property type="entry name" value="LysR family transcriptional regulator"/>
    <property type="match status" value="1"/>
</dbReference>
<dbReference type="AlphaFoldDB" id="A0A543N985"/>
<dbReference type="EMBL" id="VFQC01000002">
    <property type="protein sequence ID" value="TQN28393.1"/>
    <property type="molecule type" value="Genomic_DNA"/>
</dbReference>
<dbReference type="GO" id="GO:0032993">
    <property type="term" value="C:protein-DNA complex"/>
    <property type="evidence" value="ECO:0007669"/>
    <property type="project" value="TreeGrafter"/>
</dbReference>
<dbReference type="Gene3D" id="1.10.10.10">
    <property type="entry name" value="Winged helix-like DNA-binding domain superfamily/Winged helix DNA-binding domain"/>
    <property type="match status" value="1"/>
</dbReference>
<dbReference type="PANTHER" id="PTHR30346:SF0">
    <property type="entry name" value="HCA OPERON TRANSCRIPTIONAL ACTIVATOR HCAR"/>
    <property type="match status" value="1"/>
</dbReference>
<dbReference type="Gene3D" id="3.40.190.10">
    <property type="entry name" value="Periplasmic binding protein-like II"/>
    <property type="match status" value="2"/>
</dbReference>
<proteinExistence type="inferred from homology"/>
<dbReference type="Pfam" id="PF03466">
    <property type="entry name" value="LysR_substrate"/>
    <property type="match status" value="1"/>
</dbReference>
<dbReference type="SUPFAM" id="SSF46785">
    <property type="entry name" value="Winged helix' DNA-binding domain"/>
    <property type="match status" value="1"/>
</dbReference>
<dbReference type="RefSeq" id="WP_141925453.1">
    <property type="nucleotide sequence ID" value="NZ_VFQC01000002.1"/>
</dbReference>
<reference evidence="6 7" key="1">
    <citation type="submission" date="2019-06" db="EMBL/GenBank/DDBJ databases">
        <title>Sequencing the genomes of 1000 actinobacteria strains.</title>
        <authorList>
            <person name="Klenk H.-P."/>
        </authorList>
    </citation>
    <scope>NUCLEOTIDE SEQUENCE [LARGE SCALE GENOMIC DNA]</scope>
    <source>
        <strain evidence="6 7">DSM 45015</strain>
    </source>
</reference>
<comment type="similarity">
    <text evidence="1">Belongs to the LysR transcriptional regulatory family.</text>
</comment>